<organism evidence="1 2">
    <name type="scientific">Caballeronia hypogeia</name>
    <dbReference type="NCBI Taxonomy" id="1777140"/>
    <lineage>
        <taxon>Bacteria</taxon>
        <taxon>Pseudomonadati</taxon>
        <taxon>Pseudomonadota</taxon>
        <taxon>Betaproteobacteria</taxon>
        <taxon>Burkholderiales</taxon>
        <taxon>Burkholderiaceae</taxon>
        <taxon>Caballeronia</taxon>
    </lineage>
</organism>
<dbReference type="AlphaFoldDB" id="A0A158CAY8"/>
<name>A0A158CAY8_9BURK</name>
<dbReference type="Proteomes" id="UP000054851">
    <property type="component" value="Unassembled WGS sequence"/>
</dbReference>
<dbReference type="STRING" id="1777140.AWB79_05035"/>
<evidence type="ECO:0000313" key="2">
    <source>
        <dbReference type="Proteomes" id="UP000054851"/>
    </source>
</evidence>
<reference evidence="1" key="1">
    <citation type="submission" date="2016-01" db="EMBL/GenBank/DDBJ databases">
        <authorList>
            <person name="Peeters C."/>
        </authorList>
    </citation>
    <scope>NUCLEOTIDE SEQUENCE</scope>
    <source>
        <strain evidence="1">LMG 29322</strain>
    </source>
</reference>
<comment type="caution">
    <text evidence="1">The sequence shown here is derived from an EMBL/GenBank/DDBJ whole genome shotgun (WGS) entry which is preliminary data.</text>
</comment>
<keyword evidence="2" id="KW-1185">Reference proteome</keyword>
<sequence>MLTPEGADDAETIVRPCTSGGWQVEVPTSGGVNVTIVPTEQDALALARSIGPTIQVRVLPATECQSSRSALDPDQV</sequence>
<accession>A0A158CAY8</accession>
<protein>
    <submittedName>
        <fullName evidence="1">Uncharacterized protein</fullName>
    </submittedName>
</protein>
<gene>
    <name evidence="1" type="ORF">AWB79_05035</name>
</gene>
<dbReference type="EMBL" id="FCOA02000020">
    <property type="protein sequence ID" value="SAK79441.1"/>
    <property type="molecule type" value="Genomic_DNA"/>
</dbReference>
<proteinExistence type="predicted"/>
<evidence type="ECO:0000313" key="1">
    <source>
        <dbReference type="EMBL" id="SAK79441.1"/>
    </source>
</evidence>